<dbReference type="Proteomes" id="UP000186997">
    <property type="component" value="Unassembled WGS sequence"/>
</dbReference>
<gene>
    <name evidence="2" type="ORF">SAMN05421665_0506</name>
</gene>
<accession>A0A1R3WGC8</accession>
<dbReference type="RefSeq" id="WP_076658227.1">
    <property type="nucleotide sequence ID" value="NZ_FTPR01000001.1"/>
</dbReference>
<sequence>MRLKNTVLLQPDETTASFVSRLAFANGVPTITDFLMDAELTMAGFLKGDPKVFAKVSDLSGVAVSDLMRQACVPHGSSRFELLGHDLGKQHLLRGESRICPACIRADTGMQVTPEAIAKAFGRTLWVMASARVCPVHGLALVAPPEEGAKHEFLDAWLPWMFEVMEGELDLDIAAGGLLEDHLVRRLRGEHPAGWASSFPLGALGAICEMLGVSRVHGKTATLGRLSQAELAIATAAGFELLNDGPTEVLAYFEGLRVDPGKPQDRPQARYGRIYDWLKRGAGSGPEFEPLRGLLRQHILESWPLGAGDYALDYVLPARRLHSIRTAAKTHDLHPKRLRRILVDAGIIPESDRADFEVTFDAGEAGDLLEQASGSVAFSAAQKRLGLTRGQMETLIKAEILIPGEGGDLARPRFTEATIMTWLKLFGSFPESQKWETLTGIADAVRKHGVATDQILKLILDDRIKKVFRLKGQNTFSTILIDKHEVVEQLTNGDDN</sequence>
<dbReference type="OrthoDB" id="7595282at2"/>
<evidence type="ECO:0000313" key="3">
    <source>
        <dbReference type="Proteomes" id="UP000186997"/>
    </source>
</evidence>
<organism evidence="2 3">
    <name type="scientific">Yoonia rosea</name>
    <dbReference type="NCBI Taxonomy" id="287098"/>
    <lineage>
        <taxon>Bacteria</taxon>
        <taxon>Pseudomonadati</taxon>
        <taxon>Pseudomonadota</taxon>
        <taxon>Alphaproteobacteria</taxon>
        <taxon>Rhodobacterales</taxon>
        <taxon>Paracoccaceae</taxon>
        <taxon>Yoonia</taxon>
    </lineage>
</organism>
<dbReference type="EMBL" id="FTPR01000001">
    <property type="protein sequence ID" value="SIT77140.1"/>
    <property type="molecule type" value="Genomic_DNA"/>
</dbReference>
<dbReference type="STRING" id="287098.SAMN05421665_0506"/>
<dbReference type="Pfam" id="PF06527">
    <property type="entry name" value="TniQ"/>
    <property type="match status" value="1"/>
</dbReference>
<name>A0A1R3WGC8_9RHOB</name>
<feature type="domain" description="TniQ" evidence="1">
    <location>
        <begin position="9"/>
        <end position="141"/>
    </location>
</feature>
<evidence type="ECO:0000313" key="2">
    <source>
        <dbReference type="EMBL" id="SIT77140.1"/>
    </source>
</evidence>
<proteinExistence type="predicted"/>
<dbReference type="AlphaFoldDB" id="A0A1R3WGC8"/>
<reference evidence="3" key="1">
    <citation type="submission" date="2017-01" db="EMBL/GenBank/DDBJ databases">
        <authorList>
            <person name="Varghese N."/>
            <person name="Submissions S."/>
        </authorList>
    </citation>
    <scope>NUCLEOTIDE SEQUENCE [LARGE SCALE GENOMIC DNA]</scope>
    <source>
        <strain evidence="3">DSM 29591</strain>
    </source>
</reference>
<protein>
    <submittedName>
        <fullName evidence="2">TniQ protein</fullName>
    </submittedName>
</protein>
<evidence type="ECO:0000259" key="1">
    <source>
        <dbReference type="Pfam" id="PF06527"/>
    </source>
</evidence>
<dbReference type="InterPro" id="IPR009492">
    <property type="entry name" value="TniQ"/>
</dbReference>
<keyword evidence="3" id="KW-1185">Reference proteome</keyword>